<dbReference type="Gene3D" id="2.60.200.60">
    <property type="match status" value="1"/>
</dbReference>
<keyword evidence="2" id="KW-1185">Reference proteome</keyword>
<dbReference type="InterPro" id="IPR008727">
    <property type="entry name" value="PAAR_motif"/>
</dbReference>
<proteinExistence type="predicted"/>
<comment type="caution">
    <text evidence="1">The sequence shown here is derived from an EMBL/GenBank/DDBJ whole genome shotgun (WGS) entry which is preliminary data.</text>
</comment>
<evidence type="ECO:0000313" key="2">
    <source>
        <dbReference type="Proteomes" id="UP000245655"/>
    </source>
</evidence>
<evidence type="ECO:0000313" key="1">
    <source>
        <dbReference type="EMBL" id="PWK12564.1"/>
    </source>
</evidence>
<organism evidence="1 2">
    <name type="scientific">Psychrobacter immobilis</name>
    <dbReference type="NCBI Taxonomy" id="498"/>
    <lineage>
        <taxon>Bacteria</taxon>
        <taxon>Pseudomonadati</taxon>
        <taxon>Pseudomonadota</taxon>
        <taxon>Gammaproteobacteria</taxon>
        <taxon>Moraxellales</taxon>
        <taxon>Moraxellaceae</taxon>
        <taxon>Psychrobacter</taxon>
    </lineage>
</organism>
<name>A0A2V1ZUD1_PSYIM</name>
<reference evidence="1 2" key="1">
    <citation type="submission" date="2018-05" db="EMBL/GenBank/DDBJ databases">
        <title>Genomic Encyclopedia of Type Strains, Phase IV (KMG-IV): sequencing the most valuable type-strain genomes for metagenomic binning, comparative biology and taxonomic classification.</title>
        <authorList>
            <person name="Goeker M."/>
        </authorList>
    </citation>
    <scope>NUCLEOTIDE SEQUENCE [LARGE SCALE GENOMIC DNA]</scope>
    <source>
        <strain evidence="1 2">DSM 7229</strain>
    </source>
</reference>
<dbReference type="EMBL" id="QGGM01000007">
    <property type="protein sequence ID" value="PWK12564.1"/>
    <property type="molecule type" value="Genomic_DNA"/>
</dbReference>
<accession>A0A2V1ZUD1</accession>
<protein>
    <submittedName>
        <fullName evidence="1">Putative Zn-binding protein involved in type VI secretion</fullName>
    </submittedName>
</protein>
<sequence length="315" mass="34398">MAAYITVGAKTSHGGTVISGSPHTTHNGIPVARKGDKVICKKCKKVTTILSGDASFIVDGAPIARDGDVTSCDAKLIAIQQAFAESDFDVGSIAQAAPLVFAKSEPDALFGNSFVEDDEEPIEDDYVITNLGDDVDKIAADSPTLQENIKDLQEADWNIMYGPDSGGTYTNYEDREIVVSEYYRDKPAMAMHALTHEVGHATYQGEIDISSRDAYIDSKLKGEGGAAIYSVMIREELLDNGAIDIMKPHSDPNELKTLVSAYEKYGDDHSAWSEAGKVYGNRKTSTTGEKYNDFYGNRYDEYENEGNLNELLLNF</sequence>
<dbReference type="CDD" id="cd14744">
    <property type="entry name" value="PAAR_CT_2"/>
    <property type="match status" value="1"/>
</dbReference>
<dbReference type="Pfam" id="PF05488">
    <property type="entry name" value="PAAR_motif"/>
    <property type="match status" value="1"/>
</dbReference>
<dbReference type="AlphaFoldDB" id="A0A2V1ZUD1"/>
<dbReference type="GeneID" id="60255216"/>
<dbReference type="RefSeq" id="WP_109591119.1">
    <property type="nucleotide sequence ID" value="NZ_CAJGZY010000013.1"/>
</dbReference>
<dbReference type="Proteomes" id="UP000245655">
    <property type="component" value="Unassembled WGS sequence"/>
</dbReference>
<gene>
    <name evidence="1" type="ORF">C8D84_10736</name>
</gene>